<feature type="binding site" evidence="6">
    <location>
        <begin position="189"/>
        <end position="194"/>
    </location>
    <ligand>
        <name>NAD(+)</name>
        <dbReference type="ChEBI" id="CHEBI:57540"/>
    </ligand>
</feature>
<evidence type="ECO:0000313" key="7">
    <source>
        <dbReference type="EMBL" id="AZR73516.1"/>
    </source>
</evidence>
<evidence type="ECO:0000256" key="2">
    <source>
        <dbReference type="ARBA" id="ARBA00022777"/>
    </source>
</evidence>
<keyword evidence="1 6" id="KW-0808">Transferase</keyword>
<dbReference type="GO" id="GO:0005737">
    <property type="term" value="C:cytoplasm"/>
    <property type="evidence" value="ECO:0007669"/>
    <property type="project" value="UniProtKB-SubCell"/>
</dbReference>
<dbReference type="OrthoDB" id="9774737at2"/>
<keyword evidence="6" id="KW-0547">Nucleotide-binding</keyword>
<keyword evidence="8" id="KW-1185">Reference proteome</keyword>
<dbReference type="InterPro" id="IPR017438">
    <property type="entry name" value="ATP-NAD_kinase_N"/>
</dbReference>
<dbReference type="HAMAP" id="MF_00361">
    <property type="entry name" value="NAD_kinase"/>
    <property type="match status" value="1"/>
</dbReference>
<evidence type="ECO:0000256" key="1">
    <source>
        <dbReference type="ARBA" id="ARBA00022679"/>
    </source>
</evidence>
<feature type="binding site" evidence="6">
    <location>
        <begin position="148"/>
        <end position="149"/>
    </location>
    <ligand>
        <name>NAD(+)</name>
        <dbReference type="ChEBI" id="CHEBI:57540"/>
    </ligand>
</feature>
<evidence type="ECO:0000256" key="3">
    <source>
        <dbReference type="ARBA" id="ARBA00022857"/>
    </source>
</evidence>
<dbReference type="InterPro" id="IPR002504">
    <property type="entry name" value="NADK"/>
</dbReference>
<dbReference type="PANTHER" id="PTHR20275:SF0">
    <property type="entry name" value="NAD KINASE"/>
    <property type="match status" value="1"/>
</dbReference>
<dbReference type="Gene3D" id="3.40.50.10330">
    <property type="entry name" value="Probable inorganic polyphosphate/atp-NAD kinase, domain 1"/>
    <property type="match status" value="1"/>
</dbReference>
<gene>
    <name evidence="6" type="primary">nadK</name>
    <name evidence="7" type="ORF">BBF96_09030</name>
</gene>
<feature type="binding site" evidence="6">
    <location>
        <begin position="74"/>
        <end position="75"/>
    </location>
    <ligand>
        <name>NAD(+)</name>
        <dbReference type="ChEBI" id="CHEBI:57540"/>
    </ligand>
</feature>
<evidence type="ECO:0000256" key="5">
    <source>
        <dbReference type="ARBA" id="ARBA00047925"/>
    </source>
</evidence>
<dbReference type="Pfam" id="PF20143">
    <property type="entry name" value="NAD_kinase_C"/>
    <property type="match status" value="1"/>
</dbReference>
<feature type="active site" description="Proton acceptor" evidence="6">
    <location>
        <position position="74"/>
    </location>
</feature>
<dbReference type="EC" id="2.7.1.23" evidence="6"/>
<feature type="binding site" evidence="6">
    <location>
        <position position="248"/>
    </location>
    <ligand>
        <name>NAD(+)</name>
        <dbReference type="ChEBI" id="CHEBI:57540"/>
    </ligand>
</feature>
<evidence type="ECO:0000313" key="8">
    <source>
        <dbReference type="Proteomes" id="UP000267250"/>
    </source>
</evidence>
<dbReference type="GO" id="GO:0005524">
    <property type="term" value="F:ATP binding"/>
    <property type="evidence" value="ECO:0007669"/>
    <property type="project" value="UniProtKB-KW"/>
</dbReference>
<dbReference type="SUPFAM" id="SSF111331">
    <property type="entry name" value="NAD kinase/diacylglycerol kinase-like"/>
    <property type="match status" value="1"/>
</dbReference>
<dbReference type="Proteomes" id="UP000267250">
    <property type="component" value="Chromosome"/>
</dbReference>
<dbReference type="KEGG" id="aft:BBF96_09030"/>
<dbReference type="InterPro" id="IPR017437">
    <property type="entry name" value="ATP-NAD_kinase_PpnK-typ_C"/>
</dbReference>
<dbReference type="InterPro" id="IPR016064">
    <property type="entry name" value="NAD/diacylglycerol_kinase_sf"/>
</dbReference>
<dbReference type="GO" id="GO:0019674">
    <property type="term" value="P:NAD+ metabolic process"/>
    <property type="evidence" value="ECO:0007669"/>
    <property type="project" value="InterPro"/>
</dbReference>
<reference evidence="7 8" key="1">
    <citation type="submission" date="2016-07" db="EMBL/GenBank/DDBJ databases">
        <title>Genome and transcriptome analysis of iron-reducing fermentative bacteria Anoxybacter fermentans.</title>
        <authorList>
            <person name="Zeng X."/>
            <person name="Shao Z."/>
        </authorList>
    </citation>
    <scope>NUCLEOTIDE SEQUENCE [LARGE SCALE GENOMIC DNA]</scope>
    <source>
        <strain evidence="7 8">DY22613</strain>
    </source>
</reference>
<keyword evidence="6" id="KW-0067">ATP-binding</keyword>
<keyword evidence="6" id="KW-0963">Cytoplasm</keyword>
<dbReference type="GO" id="GO:0051287">
    <property type="term" value="F:NAD binding"/>
    <property type="evidence" value="ECO:0007669"/>
    <property type="project" value="UniProtKB-ARBA"/>
</dbReference>
<proteinExistence type="inferred from homology"/>
<dbReference type="AlphaFoldDB" id="A0A3S9SYU0"/>
<keyword evidence="2 6" id="KW-0418">Kinase</keyword>
<dbReference type="GO" id="GO:0046872">
    <property type="term" value="F:metal ion binding"/>
    <property type="evidence" value="ECO:0007669"/>
    <property type="project" value="UniProtKB-UniRule"/>
</dbReference>
<name>A0A3S9SYU0_9FIRM</name>
<dbReference type="Gene3D" id="2.60.200.30">
    <property type="entry name" value="Probable inorganic polyphosphate/atp-NAD kinase, domain 2"/>
    <property type="match status" value="1"/>
</dbReference>
<evidence type="ECO:0000256" key="4">
    <source>
        <dbReference type="ARBA" id="ARBA00023027"/>
    </source>
</evidence>
<comment type="similarity">
    <text evidence="6">Belongs to the NAD kinase family.</text>
</comment>
<sequence>MPEKIPKRIGLVPNPGKPRALELIPDVINSLERLGIDHVTDQQVQKKIRDLKTTFLPRAQIADIVDLIIVFGGDGTYLNTARSVAGKGIPILGVNLGRLGFLTEIEIHELNWALEQLSLGNYDIAERIMVQAEILRQGKRVHSAIGLNDVIITNTGLARMVELETYINEEFINSYPADGLIVATPTGSTAYSLSAGGPIVNPFSKSLIITPICPHTLYSRSIVISEDEVVRVSLRSDHQNCFLTVDGQQGWRLEESDEILIRKAKEVVKSVRMPGHTFYKILRDRMSGDRI</sequence>
<feature type="binding site" evidence="6">
    <location>
        <position position="159"/>
    </location>
    <ligand>
        <name>NAD(+)</name>
        <dbReference type="ChEBI" id="CHEBI:57540"/>
    </ligand>
</feature>
<organism evidence="7 8">
    <name type="scientific">Anoxybacter fermentans</name>
    <dbReference type="NCBI Taxonomy" id="1323375"/>
    <lineage>
        <taxon>Bacteria</taxon>
        <taxon>Bacillati</taxon>
        <taxon>Bacillota</taxon>
        <taxon>Clostridia</taxon>
        <taxon>Halanaerobiales</taxon>
        <taxon>Anoxybacter</taxon>
    </lineage>
</organism>
<comment type="catalytic activity">
    <reaction evidence="5 6">
        <text>NAD(+) + ATP = ADP + NADP(+) + H(+)</text>
        <dbReference type="Rhea" id="RHEA:18629"/>
        <dbReference type="ChEBI" id="CHEBI:15378"/>
        <dbReference type="ChEBI" id="CHEBI:30616"/>
        <dbReference type="ChEBI" id="CHEBI:57540"/>
        <dbReference type="ChEBI" id="CHEBI:58349"/>
        <dbReference type="ChEBI" id="CHEBI:456216"/>
        <dbReference type="EC" id="2.7.1.23"/>
    </reaction>
</comment>
<comment type="subcellular location">
    <subcellularLocation>
        <location evidence="6">Cytoplasm</location>
    </subcellularLocation>
</comment>
<dbReference type="EMBL" id="CP016379">
    <property type="protein sequence ID" value="AZR73516.1"/>
    <property type="molecule type" value="Genomic_DNA"/>
</dbReference>
<dbReference type="GO" id="GO:0003951">
    <property type="term" value="F:NAD+ kinase activity"/>
    <property type="evidence" value="ECO:0007669"/>
    <property type="project" value="UniProtKB-UniRule"/>
</dbReference>
<feature type="binding site" evidence="6">
    <location>
        <position position="178"/>
    </location>
    <ligand>
        <name>NAD(+)</name>
        <dbReference type="ChEBI" id="CHEBI:57540"/>
    </ligand>
</feature>
<keyword evidence="3 6" id="KW-0521">NADP</keyword>
<protein>
    <recommendedName>
        <fullName evidence="6">NAD kinase</fullName>
        <ecNumber evidence="6">2.7.1.23</ecNumber>
    </recommendedName>
    <alternativeName>
        <fullName evidence="6">ATP-dependent NAD kinase</fullName>
    </alternativeName>
</protein>
<evidence type="ECO:0000256" key="6">
    <source>
        <dbReference type="HAMAP-Rule" id="MF_00361"/>
    </source>
</evidence>
<dbReference type="RefSeq" id="WP_127016858.1">
    <property type="nucleotide sequence ID" value="NZ_CP016379.1"/>
</dbReference>
<comment type="function">
    <text evidence="6">Involved in the regulation of the intracellular balance of NAD and NADP, and is a key enzyme in the biosynthesis of NADP. Catalyzes specifically the phosphorylation on 2'-hydroxyl of the adenosine moiety of NAD to yield NADP.</text>
</comment>
<dbReference type="GO" id="GO:0006741">
    <property type="term" value="P:NADP+ biosynthetic process"/>
    <property type="evidence" value="ECO:0007669"/>
    <property type="project" value="UniProtKB-UniRule"/>
</dbReference>
<dbReference type="PANTHER" id="PTHR20275">
    <property type="entry name" value="NAD KINASE"/>
    <property type="match status" value="1"/>
</dbReference>
<dbReference type="Pfam" id="PF01513">
    <property type="entry name" value="NAD_kinase"/>
    <property type="match status" value="1"/>
</dbReference>
<accession>A0A3S9SYU0</accession>
<comment type="cofactor">
    <cofactor evidence="6">
        <name>a divalent metal cation</name>
        <dbReference type="ChEBI" id="CHEBI:60240"/>
    </cofactor>
</comment>
<comment type="caution">
    <text evidence="6">Lacks conserved residue(s) required for the propagation of feature annotation.</text>
</comment>
<keyword evidence="4 6" id="KW-0520">NAD</keyword>